<dbReference type="PANTHER" id="PTHR46890">
    <property type="entry name" value="NON-LTR RETROLELEMENT REVERSE TRANSCRIPTASE-LIKE PROTEIN-RELATED"/>
    <property type="match status" value="1"/>
</dbReference>
<dbReference type="GO" id="GO:0003677">
    <property type="term" value="F:DNA binding"/>
    <property type="evidence" value="ECO:0007669"/>
    <property type="project" value="InterPro"/>
</dbReference>
<dbReference type="PANTHER" id="PTHR46890:SF50">
    <property type="entry name" value="RNA-DIRECTED DNA POLYMERASE, EUKARYOTA, REVERSE TRANSCRIPTASE ZINC-BINDING DOMAIN PROTEIN-RELATED"/>
    <property type="match status" value="1"/>
</dbReference>
<dbReference type="Gene3D" id="3.60.10.10">
    <property type="entry name" value="Endonuclease/exonuclease/phosphatase"/>
    <property type="match status" value="1"/>
</dbReference>
<dbReference type="PROSITE" id="PS00726">
    <property type="entry name" value="AP_NUCLEASE_F1_1"/>
    <property type="match status" value="1"/>
</dbReference>
<dbReference type="EMBL" id="OIVN01004890">
    <property type="protein sequence ID" value="SPD19793.1"/>
    <property type="molecule type" value="Genomic_DNA"/>
</dbReference>
<reference evidence="4" key="1">
    <citation type="submission" date="2018-02" db="EMBL/GenBank/DDBJ databases">
        <authorList>
            <person name="Cohen D.B."/>
            <person name="Kent A.D."/>
        </authorList>
    </citation>
    <scope>NUCLEOTIDE SEQUENCE</scope>
</reference>
<dbReference type="CDD" id="cd01650">
    <property type="entry name" value="RT_nLTR_like"/>
    <property type="match status" value="1"/>
</dbReference>
<feature type="region of interest" description="Disordered" evidence="1">
    <location>
        <begin position="250"/>
        <end position="304"/>
    </location>
</feature>
<proteinExistence type="predicted"/>
<dbReference type="Pfam" id="PF03372">
    <property type="entry name" value="Exo_endo_phos"/>
    <property type="match status" value="1"/>
</dbReference>
<evidence type="ECO:0000256" key="1">
    <source>
        <dbReference type="SAM" id="MobiDB-lite"/>
    </source>
</evidence>
<dbReference type="GO" id="GO:0004519">
    <property type="term" value="F:endonuclease activity"/>
    <property type="evidence" value="ECO:0007669"/>
    <property type="project" value="InterPro"/>
</dbReference>
<feature type="domain" description="Reverse transcriptase" evidence="2">
    <location>
        <begin position="1069"/>
        <end position="1160"/>
    </location>
</feature>
<dbReference type="SUPFAM" id="SSF56219">
    <property type="entry name" value="DNase I-like"/>
    <property type="match status" value="1"/>
</dbReference>
<organism evidence="4">
    <name type="scientific">Fagus sylvatica</name>
    <name type="common">Beechnut</name>
    <dbReference type="NCBI Taxonomy" id="28930"/>
    <lineage>
        <taxon>Eukaryota</taxon>
        <taxon>Viridiplantae</taxon>
        <taxon>Streptophyta</taxon>
        <taxon>Embryophyta</taxon>
        <taxon>Tracheophyta</taxon>
        <taxon>Spermatophyta</taxon>
        <taxon>Magnoliopsida</taxon>
        <taxon>eudicotyledons</taxon>
        <taxon>Gunneridae</taxon>
        <taxon>Pentapetalae</taxon>
        <taxon>rosids</taxon>
        <taxon>fabids</taxon>
        <taxon>Fagales</taxon>
        <taxon>Fagaceae</taxon>
        <taxon>Fagus</taxon>
    </lineage>
</organism>
<dbReference type="Pfam" id="PF00078">
    <property type="entry name" value="RVT_1"/>
    <property type="match status" value="1"/>
</dbReference>
<dbReference type="InterPro" id="IPR052343">
    <property type="entry name" value="Retrotransposon-Effector_Assoc"/>
</dbReference>
<dbReference type="InterPro" id="IPR000477">
    <property type="entry name" value="RT_dom"/>
</dbReference>
<dbReference type="GO" id="GO:0006281">
    <property type="term" value="P:DNA repair"/>
    <property type="evidence" value="ECO:0007669"/>
    <property type="project" value="InterPro"/>
</dbReference>
<feature type="domain" description="Endonuclease/exonuclease/phosphatase" evidence="3">
    <location>
        <begin position="585"/>
        <end position="794"/>
    </location>
</feature>
<evidence type="ECO:0000259" key="2">
    <source>
        <dbReference type="Pfam" id="PF00078"/>
    </source>
</evidence>
<feature type="region of interest" description="Disordered" evidence="1">
    <location>
        <begin position="543"/>
        <end position="563"/>
    </location>
</feature>
<dbReference type="InterPro" id="IPR005135">
    <property type="entry name" value="Endo/exonuclease/phosphatase"/>
</dbReference>
<protein>
    <recommendedName>
        <fullName evidence="5">Reverse transcriptase domain-containing protein</fullName>
    </recommendedName>
</protein>
<accession>A0A2N9I6V0</accession>
<evidence type="ECO:0000259" key="3">
    <source>
        <dbReference type="Pfam" id="PF03372"/>
    </source>
</evidence>
<gene>
    <name evidence="4" type="ORF">FSB_LOCUS47675</name>
</gene>
<dbReference type="InterPro" id="IPR036691">
    <property type="entry name" value="Endo/exonu/phosph_ase_sf"/>
</dbReference>
<dbReference type="InterPro" id="IPR020847">
    <property type="entry name" value="AP_endonuclease_F1_BS"/>
</dbReference>
<evidence type="ECO:0008006" key="5">
    <source>
        <dbReference type="Google" id="ProtNLM"/>
    </source>
</evidence>
<name>A0A2N9I6V0_FAGSY</name>
<sequence>MGHRRSFRIESKQFDIALEGGGSFQIKITERGKRHTVSILLGRDGARWLAKCVDENVMRVEDPSFIRTYRESEQGFVITRHGNDNGRYLEVVVYGKGGLKGRLVIPEGRDQGGWRGFGAELRILLDSEQQPNRSNAIKPKMGMDKNAGKGVQIGREMVENVNRSIDNGSRHNWRQVLFPCGENNDMQKRQERDTRREAGTEQSLGFGAKISDAVNVGKELFLNLKIRLMCGPDGQWHATWAGLAGTAPEIEHEKPRGPQTQQPKSNKPKQIWQPRGPRCETQNTNGPPKIQPDRHPKPIFTRDPLTHTSFELGESSGTCELHNAKSEIEAALLKPTPIATEVQPPIVSTAPEKDPHALSPSVTPVKGALDLVEAESTRPSEGETFSVRFGDFEEGNVGNVAHAWGTSSEWYIELRDGQRLRLSMELVPPAAPNATEHQDTDDDILSLLDWYDFGELYAGGVQDEDGILSIANSAHQDDDDVGSMRAHCLPQEGEMEPLSVSPLAVAPPQGDEVHKIEGHGSTNGVSQWVDENLKAFRGIARRNQHQPPTCDNRSARKKGTKGSRELKGLISSINYDSRAIKVAEKRLRIRNLLKVWKADIVCLQETKLELITRPIVKSLWSCHHVDWLFLGSVGASGGILLMWDRRVVEKLDEAVGHFSVSCKFRNVTNQQEWAFSGVYGPNADNERRLMWDELSGINHWWEVPWCVGGDFNVIRFPSERLGATGYSSAMFDFSDFISLHGLVDMPLEGGAFSWSNNRSNASMSRIDRFLFNTEWEGHYSKIEQKRLCRLLSDHFPIMLTCGHFTQGRRPFRFENMWMKAQDFMDNMERWWGSYQFSGTPSFILAKKLRALKTDLKKWNEEEFDNVTVKKLRLLQELHDLDSIAEHRPWTEAEKIKLDQLRTDLEQNTLLDEISWRQKSRVLWLKEGDKNSKFFHHMANSHRRANRIGSLYVNNESTSDQAIIQDHIVDFYTKLFQETESHRPFLDGLHFDSLDEEDAVGLEKPFDEEEVTNVVKGFNGEKAPGPDGFPLSFFQHCWNILKDDIMAVFHEFHRHGQFEKSLNATFIALIPKKHDAMEIKDYRPISLVGSVYKIIAKVLANRMRLVIGKVISDSQNAFVKGRQILDSVLIANECLDSRLKSGTPGILCKLDLEKAYDHVSHILLNSFEADYYALSKDTTSREEYISKSQNAGVAQSCLASRLQINGLPWHHPMNTKHTKDHIPNLLCIRAVQPADGIHSTTFHLSGIKEMFQKHLGPMTFPRVSYDLAAILECRNASLPLKYLGLPLGAKFKAQTIWDGVLEIMEKRLAGWKRMYLSKGVAQRMEKLQRDFLWGGLGDAFKFHLVKWDQICQPIQNGGLAVRNLTMFNAALLGKWLWRYGCERDALWRRVIEMKYGSEVGGWCTAHSRAPYGVSLWKHISKGWDKFSKYIRFEVGEGRQLRFWHDLWCGETILREAYPNLYRIARNKDALVANHLQVCNATTLWNLDFIRESQDWEIDSISSLLNLLYSTKVKGSGVDTICWLPKTQKGFQVSSYYQEF</sequence>
<evidence type="ECO:0000313" key="4">
    <source>
        <dbReference type="EMBL" id="SPD19793.1"/>
    </source>
</evidence>